<evidence type="ECO:0000313" key="1">
    <source>
        <dbReference type="EMBL" id="MCP9612451.1"/>
    </source>
</evidence>
<name>A0ABT1MJ58_9BACT</name>
<reference evidence="1 2" key="1">
    <citation type="submission" date="2022-07" db="EMBL/GenBank/DDBJ databases">
        <title>Fecal culturing of patients with breast cancer.</title>
        <authorList>
            <person name="Teng N.M.Y."/>
            <person name="Kiu R."/>
            <person name="Evans R."/>
            <person name="Baker D.J."/>
            <person name="Zenner C."/>
            <person name="Robinson S.D."/>
            <person name="Hall L.J."/>
        </authorList>
    </citation>
    <scope>NUCLEOTIDE SEQUENCE [LARGE SCALE GENOMIC DNA]</scope>
    <source>
        <strain evidence="1 2">LH1063</strain>
    </source>
</reference>
<accession>A0ABT1MJ58</accession>
<comment type="caution">
    <text evidence="1">The sequence shown here is derived from an EMBL/GenBank/DDBJ whole genome shotgun (WGS) entry which is preliminary data.</text>
</comment>
<gene>
    <name evidence="1" type="ORF">NMU02_10145</name>
</gene>
<evidence type="ECO:0000313" key="2">
    <source>
        <dbReference type="Proteomes" id="UP001205603"/>
    </source>
</evidence>
<dbReference type="Proteomes" id="UP001205603">
    <property type="component" value="Unassembled WGS sequence"/>
</dbReference>
<sequence length="136" mass="15659">MKNLIILLICLMYIGVGNAQEFGGDWSFVSGETPPEYVFSLIIYPEKNGITKGEYIFTWYFGNRIDEGNVRMISKKGNKAVLRISTVSHSGPLSKLFNIELLTDSTLYFTRRKHDDYWLPDSVVLERSRKVDEIEL</sequence>
<dbReference type="RefSeq" id="WP_255027756.1">
    <property type="nucleotide sequence ID" value="NZ_JANDHW010000009.1"/>
</dbReference>
<protein>
    <recommendedName>
        <fullName evidence="3">DUF4488 domain-containing protein</fullName>
    </recommendedName>
</protein>
<dbReference type="EMBL" id="JANDHW010000009">
    <property type="protein sequence ID" value="MCP9612451.1"/>
    <property type="molecule type" value="Genomic_DNA"/>
</dbReference>
<evidence type="ECO:0008006" key="3">
    <source>
        <dbReference type="Google" id="ProtNLM"/>
    </source>
</evidence>
<keyword evidence="2" id="KW-1185">Reference proteome</keyword>
<proteinExistence type="predicted"/>
<organism evidence="1 2">
    <name type="scientific">Coprobacter tertius</name>
    <dbReference type="NCBI Taxonomy" id="2944915"/>
    <lineage>
        <taxon>Bacteria</taxon>
        <taxon>Pseudomonadati</taxon>
        <taxon>Bacteroidota</taxon>
        <taxon>Bacteroidia</taxon>
        <taxon>Bacteroidales</taxon>
        <taxon>Barnesiellaceae</taxon>
        <taxon>Coprobacter</taxon>
    </lineage>
</organism>